<evidence type="ECO:0000256" key="5">
    <source>
        <dbReference type="ARBA" id="ARBA00022842"/>
    </source>
</evidence>
<dbReference type="InterPro" id="IPR000086">
    <property type="entry name" value="NUDIX_hydrolase_dom"/>
</dbReference>
<dbReference type="Pfam" id="PF00293">
    <property type="entry name" value="NUDIX"/>
    <property type="match status" value="1"/>
</dbReference>
<dbReference type="PROSITE" id="PS51462">
    <property type="entry name" value="NUDIX"/>
    <property type="match status" value="1"/>
</dbReference>
<evidence type="ECO:0000256" key="3">
    <source>
        <dbReference type="ARBA" id="ARBA00022723"/>
    </source>
</evidence>
<accession>A0A8J2YIM0</accession>
<dbReference type="SUPFAM" id="SSF55811">
    <property type="entry name" value="Nudix"/>
    <property type="match status" value="1"/>
</dbReference>
<protein>
    <submittedName>
        <fullName evidence="8">Coenzyme A pyrophosphatase</fullName>
    </submittedName>
</protein>
<keyword evidence="9" id="KW-1185">Reference proteome</keyword>
<comment type="cofactor">
    <cofactor evidence="2">
        <name>Mg(2+)</name>
        <dbReference type="ChEBI" id="CHEBI:18420"/>
    </cofactor>
</comment>
<dbReference type="PANTHER" id="PTHR12992">
    <property type="entry name" value="NUDIX HYDROLASE"/>
    <property type="match status" value="1"/>
</dbReference>
<keyword evidence="6" id="KW-0464">Manganese</keyword>
<name>A0A8J2YIM0_9BACL</name>
<sequence>MFNLSQLQKRLSLQTGTGIIGEDQAVKAAVLIPLIKKNDEWELLFEVRSRRLKSQPGDICFPGGKQEDSDNDLQQTAIRETSEELGIPMTSIQVLGPLDRYVPSSRIIIYPYVGIINTHDFHISKNEVDEIFTVPMSWLLEATPDVHRILFEPQPPEDFPYERIALGKEYKWKPRQLDELFYHYGNHSVWGMTARILQHFITVVKAP</sequence>
<dbReference type="GO" id="GO:0010945">
    <property type="term" value="F:coenzyme A diphosphatase activity"/>
    <property type="evidence" value="ECO:0007669"/>
    <property type="project" value="InterPro"/>
</dbReference>
<proteinExistence type="predicted"/>
<dbReference type="GO" id="GO:0046872">
    <property type="term" value="F:metal ion binding"/>
    <property type="evidence" value="ECO:0007669"/>
    <property type="project" value="UniProtKB-KW"/>
</dbReference>
<dbReference type="PANTHER" id="PTHR12992:SF11">
    <property type="entry name" value="MITOCHONDRIAL COENZYME A DIPHOSPHATASE NUDT8"/>
    <property type="match status" value="1"/>
</dbReference>
<evidence type="ECO:0000256" key="2">
    <source>
        <dbReference type="ARBA" id="ARBA00001946"/>
    </source>
</evidence>
<comment type="cofactor">
    <cofactor evidence="1">
        <name>Mn(2+)</name>
        <dbReference type="ChEBI" id="CHEBI:29035"/>
    </cofactor>
</comment>
<dbReference type="Proteomes" id="UP000628775">
    <property type="component" value="Unassembled WGS sequence"/>
</dbReference>
<evidence type="ECO:0000313" key="8">
    <source>
        <dbReference type="EMBL" id="GGE45571.1"/>
    </source>
</evidence>
<evidence type="ECO:0000256" key="6">
    <source>
        <dbReference type="ARBA" id="ARBA00023211"/>
    </source>
</evidence>
<evidence type="ECO:0000256" key="1">
    <source>
        <dbReference type="ARBA" id="ARBA00001936"/>
    </source>
</evidence>
<feature type="domain" description="Nudix hydrolase" evidence="7">
    <location>
        <begin position="25"/>
        <end position="166"/>
    </location>
</feature>
<evidence type="ECO:0000256" key="4">
    <source>
        <dbReference type="ARBA" id="ARBA00022801"/>
    </source>
</evidence>
<keyword evidence="3" id="KW-0479">Metal-binding</keyword>
<dbReference type="EMBL" id="BMIR01000011">
    <property type="protein sequence ID" value="GGE45571.1"/>
    <property type="molecule type" value="Genomic_DNA"/>
</dbReference>
<comment type="caution">
    <text evidence="8">The sequence shown here is derived from an EMBL/GenBank/DDBJ whole genome shotgun (WGS) entry which is preliminary data.</text>
</comment>
<keyword evidence="4" id="KW-0378">Hydrolase</keyword>
<dbReference type="RefSeq" id="WP_188694564.1">
    <property type="nucleotide sequence ID" value="NZ_BMIR01000011.1"/>
</dbReference>
<dbReference type="InterPro" id="IPR045121">
    <property type="entry name" value="CoAse"/>
</dbReference>
<reference evidence="8" key="2">
    <citation type="submission" date="2020-09" db="EMBL/GenBank/DDBJ databases">
        <authorList>
            <person name="Sun Q."/>
            <person name="Zhou Y."/>
        </authorList>
    </citation>
    <scope>NUCLEOTIDE SEQUENCE</scope>
    <source>
        <strain evidence="8">CGMCC 1.15371</strain>
    </source>
</reference>
<reference evidence="8" key="1">
    <citation type="journal article" date="2014" name="Int. J. Syst. Evol. Microbiol.">
        <title>Complete genome sequence of Corynebacterium casei LMG S-19264T (=DSM 44701T), isolated from a smear-ripened cheese.</title>
        <authorList>
            <consortium name="US DOE Joint Genome Institute (JGI-PGF)"/>
            <person name="Walter F."/>
            <person name="Albersmeier A."/>
            <person name="Kalinowski J."/>
            <person name="Ruckert C."/>
        </authorList>
    </citation>
    <scope>NUCLEOTIDE SEQUENCE</scope>
    <source>
        <strain evidence="8">CGMCC 1.15371</strain>
    </source>
</reference>
<evidence type="ECO:0000313" key="9">
    <source>
        <dbReference type="Proteomes" id="UP000628775"/>
    </source>
</evidence>
<gene>
    <name evidence="8" type="ORF">GCM10011391_25490</name>
</gene>
<dbReference type="AlphaFoldDB" id="A0A8J2YIM0"/>
<keyword evidence="5" id="KW-0460">Magnesium</keyword>
<evidence type="ECO:0000259" key="7">
    <source>
        <dbReference type="PROSITE" id="PS51462"/>
    </source>
</evidence>
<dbReference type="CDD" id="cd03426">
    <property type="entry name" value="NUDIX_CoAse_Nudt7"/>
    <property type="match status" value="1"/>
</dbReference>
<organism evidence="8 9">
    <name type="scientific">Pullulanibacillus camelliae</name>
    <dbReference type="NCBI Taxonomy" id="1707096"/>
    <lineage>
        <taxon>Bacteria</taxon>
        <taxon>Bacillati</taxon>
        <taxon>Bacillota</taxon>
        <taxon>Bacilli</taxon>
        <taxon>Bacillales</taxon>
        <taxon>Sporolactobacillaceae</taxon>
        <taxon>Pullulanibacillus</taxon>
    </lineage>
</organism>
<dbReference type="Gene3D" id="3.90.79.10">
    <property type="entry name" value="Nucleoside Triphosphate Pyrophosphohydrolase"/>
    <property type="match status" value="1"/>
</dbReference>
<dbReference type="InterPro" id="IPR015797">
    <property type="entry name" value="NUDIX_hydrolase-like_dom_sf"/>
</dbReference>